<dbReference type="EMBL" id="HF583852">
    <property type="protein sequence ID" value="CCQ43349.1"/>
    <property type="molecule type" value="Genomic_DNA"/>
</dbReference>
<name>L8E8A4_HUMAN</name>
<feature type="region of interest" description="Disordered" evidence="1">
    <location>
        <begin position="1"/>
        <end position="26"/>
    </location>
</feature>
<proteinExistence type="predicted"/>
<dbReference type="AlphaFoldDB" id="L8E8A4"/>
<dbReference type="OrthoDB" id="10264956at2759"/>
<reference evidence="2" key="1">
    <citation type="journal article" date="2013" name="PLoS ONE">
        <title>Direct detection of alternative open reading frames translation products in human significantly expands the proteome.</title>
        <authorList>
            <person name="Vanderperre B."/>
            <person name="Lucier J.-F."/>
            <person name="Motard J."/>
            <person name="Tremblay G."/>
            <person name="Vanderperre S."/>
            <person name="Wisztorski M."/>
            <person name="Salzet M."/>
            <person name="Boisvert F.-M."/>
            <person name="Roucou X."/>
        </authorList>
    </citation>
    <scope>NUCLEOTIDE SEQUENCE</scope>
</reference>
<sequence>MPEGQQAPGCAQQAQHAGGGTLGSKAAAGITSPISVWCIIIL</sequence>
<evidence type="ECO:0000256" key="1">
    <source>
        <dbReference type="SAM" id="MobiDB-lite"/>
    </source>
</evidence>
<dbReference type="ChiTaRS" id="ST3GAL3">
    <property type="organism name" value="human"/>
</dbReference>
<evidence type="ECO:0000313" key="2">
    <source>
        <dbReference type="EMBL" id="CCQ43349.1"/>
    </source>
</evidence>
<accession>L8E8A4</accession>
<feature type="compositionally biased region" description="Low complexity" evidence="1">
    <location>
        <begin position="1"/>
        <end position="16"/>
    </location>
</feature>
<gene>
    <name evidence="2" type="primary">ST3GAL3</name>
</gene>
<organism evidence="2">
    <name type="scientific">Homo sapiens</name>
    <name type="common">Human</name>
    <dbReference type="NCBI Taxonomy" id="9606"/>
    <lineage>
        <taxon>Eukaryota</taxon>
        <taxon>Metazoa</taxon>
        <taxon>Chordata</taxon>
        <taxon>Craniata</taxon>
        <taxon>Vertebrata</taxon>
        <taxon>Euteleostomi</taxon>
        <taxon>Mammalia</taxon>
        <taxon>Eutheria</taxon>
        <taxon>Euarchontoglires</taxon>
        <taxon>Primates</taxon>
        <taxon>Haplorrhini</taxon>
        <taxon>Catarrhini</taxon>
        <taxon>Hominidae</taxon>
        <taxon>Homo</taxon>
    </lineage>
</organism>
<protein>
    <submittedName>
        <fullName evidence="2">Alternative protein ST3GAL3</fullName>
    </submittedName>
</protein>